<evidence type="ECO:0000256" key="5">
    <source>
        <dbReference type="ARBA" id="ARBA00022801"/>
    </source>
</evidence>
<reference evidence="9 10" key="1">
    <citation type="submission" date="2022-03" db="EMBL/GenBank/DDBJ databases">
        <title>Genome data of Colletotrichum spp.</title>
        <authorList>
            <person name="Utami Y.D."/>
            <person name="Hiruma K."/>
        </authorList>
    </citation>
    <scope>NUCLEOTIDE SEQUENCE [LARGE SCALE GENOMIC DNA]</scope>
    <source>
        <strain evidence="9 10">MAFF 239500</strain>
    </source>
</reference>
<evidence type="ECO:0000256" key="8">
    <source>
        <dbReference type="RuleBase" id="RU361238"/>
    </source>
</evidence>
<proteinExistence type="inferred from homology"/>
<dbReference type="PANTHER" id="PTHR33938:SF2">
    <property type="entry name" value="CARBOXYLIC ESTER HYDROLASE"/>
    <property type="match status" value="1"/>
</dbReference>
<accession>A0AA37LDP1</accession>
<dbReference type="Pfam" id="PF07519">
    <property type="entry name" value="Tannase"/>
    <property type="match status" value="1"/>
</dbReference>
<evidence type="ECO:0000313" key="10">
    <source>
        <dbReference type="Proteomes" id="UP001055115"/>
    </source>
</evidence>
<dbReference type="GO" id="GO:0030600">
    <property type="term" value="F:feruloyl esterase activity"/>
    <property type="evidence" value="ECO:0007669"/>
    <property type="project" value="UniProtKB-ARBA"/>
</dbReference>
<dbReference type="SUPFAM" id="SSF53474">
    <property type="entry name" value="alpha/beta-Hydrolases"/>
    <property type="match status" value="1"/>
</dbReference>
<dbReference type="RefSeq" id="XP_049126959.1">
    <property type="nucleotide sequence ID" value="XM_049271002.1"/>
</dbReference>
<evidence type="ECO:0000256" key="1">
    <source>
        <dbReference type="ARBA" id="ARBA00006249"/>
    </source>
</evidence>
<keyword evidence="5 8" id="KW-0378">Hydrolase</keyword>
<keyword evidence="4" id="KW-0732">Signal</keyword>
<comment type="caution">
    <text evidence="9">The sequence shown here is derived from an EMBL/GenBank/DDBJ whole genome shotgun (WGS) entry which is preliminary data.</text>
</comment>
<dbReference type="EC" id="3.1.1.-" evidence="8"/>
<evidence type="ECO:0000256" key="7">
    <source>
        <dbReference type="ARBA" id="ARBA00023157"/>
    </source>
</evidence>
<evidence type="ECO:0000256" key="3">
    <source>
        <dbReference type="ARBA" id="ARBA00022723"/>
    </source>
</evidence>
<protein>
    <recommendedName>
        <fullName evidence="8">Carboxylic ester hydrolase</fullName>
        <ecNumber evidence="8">3.1.1.-</ecNumber>
    </recommendedName>
</protein>
<evidence type="ECO:0000313" key="9">
    <source>
        <dbReference type="EMBL" id="GKT44609.1"/>
    </source>
</evidence>
<sequence length="513" mass="55769">MLMAYPISSNGSFGEVGNVAYPQNATHLPSLCVATINVTSSSTSSYTFGLFLPDEWNQRFLAVGNGGFSGGINWYAMGTGAKYGFATISTSTGHNSTSQDMSWALNNPETKTDWAGRSLHGSTVLAKVIVEKYYGRAADKSYYSGCSTGGRQGVKSAQDHPEDFDGIIAGAPAWMSTSQQLWQLKVGAINLPEDGPGYLPETMFEVIGEEVLRQCDASDGIADGIIMDPKHCSFRPEKLICTASSANRSACLTAPQISTLKQLYLPPIQLDANVHNLTYIYPNFGLGSEVQMPSSFGSNNEPSLYETDYAKNYLFDDLDWDWKASFNYSTFVEAARLNPGDVNANNFNLSSFHGRGGKLIQYHGYADGLIPTDVSRVLYDETWMTMAEQGVELDAFYRLFFVPGMQHCSGSVYNAPWYFGGSEHSSNLEVNGQHAFPVPGLNDTQHDALLALVAWVEGGQGVDELVATKYANDTVGNGILRQRPICKYPGHASWDGKGDVNSASSWSCVGYNS</sequence>
<dbReference type="GO" id="GO:0046872">
    <property type="term" value="F:metal ion binding"/>
    <property type="evidence" value="ECO:0007669"/>
    <property type="project" value="UniProtKB-KW"/>
</dbReference>
<dbReference type="PANTHER" id="PTHR33938">
    <property type="entry name" value="FERULOYL ESTERASE B-RELATED"/>
    <property type="match status" value="1"/>
</dbReference>
<dbReference type="Proteomes" id="UP001055115">
    <property type="component" value="Unassembled WGS sequence"/>
</dbReference>
<dbReference type="InterPro" id="IPR029058">
    <property type="entry name" value="AB_hydrolase_fold"/>
</dbReference>
<dbReference type="GeneID" id="73325592"/>
<dbReference type="EMBL" id="BQXU01000010">
    <property type="protein sequence ID" value="GKT44609.1"/>
    <property type="molecule type" value="Genomic_DNA"/>
</dbReference>
<keyword evidence="6" id="KW-0106">Calcium</keyword>
<dbReference type="InterPro" id="IPR011118">
    <property type="entry name" value="Tannase/feruloyl_esterase"/>
</dbReference>
<keyword evidence="2" id="KW-0719">Serine esterase</keyword>
<gene>
    <name evidence="9" type="ORF">ColSpa_04790</name>
</gene>
<evidence type="ECO:0000256" key="6">
    <source>
        <dbReference type="ARBA" id="ARBA00022837"/>
    </source>
</evidence>
<comment type="similarity">
    <text evidence="1 8">Belongs to the tannase family.</text>
</comment>
<organism evidence="9 10">
    <name type="scientific">Colletotrichum spaethianum</name>
    <dbReference type="NCBI Taxonomy" id="700344"/>
    <lineage>
        <taxon>Eukaryota</taxon>
        <taxon>Fungi</taxon>
        <taxon>Dikarya</taxon>
        <taxon>Ascomycota</taxon>
        <taxon>Pezizomycotina</taxon>
        <taxon>Sordariomycetes</taxon>
        <taxon>Hypocreomycetidae</taxon>
        <taxon>Glomerellales</taxon>
        <taxon>Glomerellaceae</taxon>
        <taxon>Colletotrichum</taxon>
        <taxon>Colletotrichum spaethianum species complex</taxon>
    </lineage>
</organism>
<evidence type="ECO:0000256" key="2">
    <source>
        <dbReference type="ARBA" id="ARBA00022487"/>
    </source>
</evidence>
<evidence type="ECO:0000256" key="4">
    <source>
        <dbReference type="ARBA" id="ARBA00022729"/>
    </source>
</evidence>
<dbReference type="AlphaFoldDB" id="A0AA37LDP1"/>
<keyword evidence="7" id="KW-1015">Disulfide bond</keyword>
<name>A0AA37LDP1_9PEZI</name>
<keyword evidence="3" id="KW-0479">Metal-binding</keyword>
<keyword evidence="10" id="KW-1185">Reference proteome</keyword>